<sequence>MSSSPMAMSNLFSGNGMFGKLSGGLAKGAGKLLGPISMLADVANVATAPPEERGRAVGSMIGGTAGTAIGSAIGSVLLPGIGTWVGGAVGGWAGSAAGGWIGDKSKDIGNFMSNATEGVGNALSGAADYISEKTKNITDGISSFFGFGSKKEDKTVSAATPLRFIITNTGVNVPVYLISHNTTFRGGESGDIYFDITLRTWRDSKVEKVGGATSASKSGSRTDLKTSSKTYTVKSGDSLSKIAKLELGSSSKWNEIYKLNVIVDDKYDISKLVETITLKDSLDQIAYQANIRLAVSASSGLPAISPGMPVRISGIPFGEKSMVHLLHPAVIWEVESSNSGTKRLSLTVYDRMIYLEKSEDEFLLPKGQTATQRLKTYAKEWKIPYAALPDTKTKLSKAVYRSQTIFSMMFADLKETAKSGGDMYHPRMTPGGLQLFKVGSNAKVHELDRLIDLTQMRTLEGAVTKVKVMAASESSNGKEVPSKVLAIEQDGVAELGTLQKLIEDDQVKTATAAKKLAKSRLTGIQETFTVSAPDVNTIRAGDAVLLKGLKLIVMSVSRDLSAGPGTMTLELGTAEMAVSGMGAVLGTMTSSGVKLDDFKHEVQDYLVAELPGTLGLPEREAAGAISGIPDVANGGTTGTGRFLLQEEEVEEAVWSLGKGLKAGDRVLAMRVNGGNDIVVLCKVVSANA</sequence>
<dbReference type="Gene3D" id="3.10.350.10">
    <property type="entry name" value="LysM domain"/>
    <property type="match status" value="1"/>
</dbReference>
<dbReference type="PANTHER" id="PTHR21525">
    <property type="entry name" value="MOTILE SPERM PROTEIN"/>
    <property type="match status" value="1"/>
</dbReference>
<dbReference type="InterPro" id="IPR056937">
    <property type="entry name" value="YqbQ/XkdQ"/>
</dbReference>
<accession>A0A8J4SPW9</accession>
<dbReference type="InterPro" id="IPR036779">
    <property type="entry name" value="LysM_dom_sf"/>
</dbReference>
<protein>
    <recommendedName>
        <fullName evidence="1">LysM domain-containing protein</fullName>
    </recommendedName>
</protein>
<dbReference type="Pfam" id="PF01476">
    <property type="entry name" value="LysM"/>
    <property type="match status" value="1"/>
</dbReference>
<gene>
    <name evidence="2" type="ORF">G195_001889</name>
</gene>
<organism evidence="2 3">
    <name type="scientific">Phytophthora kernoviae 00238/432</name>
    <dbReference type="NCBI Taxonomy" id="1284355"/>
    <lineage>
        <taxon>Eukaryota</taxon>
        <taxon>Sar</taxon>
        <taxon>Stramenopiles</taxon>
        <taxon>Oomycota</taxon>
        <taxon>Peronosporomycetes</taxon>
        <taxon>Peronosporales</taxon>
        <taxon>Peronosporaceae</taxon>
        <taxon>Phytophthora</taxon>
    </lineage>
</organism>
<name>A0A8J4SPW9_9STRA</name>
<dbReference type="Proteomes" id="UP000702964">
    <property type="component" value="Unassembled WGS sequence"/>
</dbReference>
<evidence type="ECO:0000259" key="1">
    <source>
        <dbReference type="PROSITE" id="PS51782"/>
    </source>
</evidence>
<evidence type="ECO:0000313" key="3">
    <source>
        <dbReference type="Proteomes" id="UP000702964"/>
    </source>
</evidence>
<dbReference type="CDD" id="cd00118">
    <property type="entry name" value="LysM"/>
    <property type="match status" value="1"/>
</dbReference>
<dbReference type="PANTHER" id="PTHR21525:SF9">
    <property type="entry name" value="CHANNEL_COLICIN DOMAIN-CONTAINING PROTEIN"/>
    <property type="match status" value="1"/>
</dbReference>
<reference evidence="2" key="2">
    <citation type="submission" date="2020-02" db="EMBL/GenBank/DDBJ databases">
        <authorList>
            <person name="Studholme D.J."/>
        </authorList>
    </citation>
    <scope>NUCLEOTIDE SEQUENCE</scope>
    <source>
        <strain evidence="2">00238/432</strain>
    </source>
</reference>
<feature type="domain" description="LysM" evidence="1">
    <location>
        <begin position="229"/>
        <end position="284"/>
    </location>
</feature>
<proteinExistence type="predicted"/>
<dbReference type="PROSITE" id="PS51782">
    <property type="entry name" value="LYSM"/>
    <property type="match status" value="1"/>
</dbReference>
<dbReference type="InterPro" id="IPR018392">
    <property type="entry name" value="LysM"/>
</dbReference>
<reference evidence="2" key="1">
    <citation type="journal article" date="2015" name="Genom Data">
        <title>Draft genome sequences of Phytophthora kernoviae and Phytophthora ramorum lineage EU2 from Scotland.</title>
        <authorList>
            <person name="Sambles C."/>
            <person name="Schlenzig A."/>
            <person name="O'Neill P."/>
            <person name="Grant M."/>
            <person name="Studholme D.J."/>
        </authorList>
    </citation>
    <scope>NUCLEOTIDE SEQUENCE</scope>
    <source>
        <strain evidence="2">00238/432</strain>
    </source>
</reference>
<dbReference type="Pfam" id="PF24032">
    <property type="entry name" value="YQBQ"/>
    <property type="match status" value="1"/>
</dbReference>
<evidence type="ECO:0000313" key="2">
    <source>
        <dbReference type="EMBL" id="KAF4323928.1"/>
    </source>
</evidence>
<comment type="caution">
    <text evidence="2">The sequence shown here is derived from an EMBL/GenBank/DDBJ whole genome shotgun (WGS) entry which is preliminary data.</text>
</comment>
<dbReference type="AlphaFoldDB" id="A0A8J4SPW9"/>
<dbReference type="EMBL" id="AOFI03000030">
    <property type="protein sequence ID" value="KAF4323928.1"/>
    <property type="molecule type" value="Genomic_DNA"/>
</dbReference>